<feature type="compositionally biased region" description="Polar residues" evidence="1">
    <location>
        <begin position="287"/>
        <end position="297"/>
    </location>
</feature>
<dbReference type="GeneID" id="40013"/>
<reference evidence="2 4" key="6">
    <citation type="journal article" date="2005" name="PLoS Comput. Biol.">
        <title>Combined evidence annotation of transposable elements in genome sequences.</title>
        <authorList>
            <person name="Quesneville H."/>
            <person name="Bergman C.M."/>
            <person name="Andrieu O."/>
            <person name="Autard D."/>
            <person name="Nouaud D."/>
            <person name="Ashburner M."/>
            <person name="Anxolabehere D."/>
        </authorList>
    </citation>
    <scope>NUCLEOTIDE SEQUENCE [LARGE SCALE GENOMIC DNA]</scope>
    <source>
        <strain evidence="4">Berkeley</strain>
    </source>
</reference>
<gene>
    <name evidence="2" type="primary">Dmel\CG13700</name>
    <name evidence="2 3" type="ORF">CG13700</name>
    <name evidence="2" type="ORF">Dmel_CG13700</name>
</gene>
<accession>M9PI93</accession>
<feature type="compositionally biased region" description="Polar residues" evidence="1">
    <location>
        <begin position="65"/>
        <end position="78"/>
    </location>
</feature>
<dbReference type="OMA" id="ANGMYAM"/>
<feature type="compositionally biased region" description="Acidic residues" evidence="1">
    <location>
        <begin position="10"/>
        <end position="19"/>
    </location>
</feature>
<reference evidence="2 4" key="4">
    <citation type="journal article" date="2002" name="Genome Biol.">
        <title>The transposable elements of the Drosophila melanogaster euchromatin: a genomics perspective.</title>
        <authorList>
            <person name="Kaminker J.S."/>
            <person name="Bergman C.M."/>
            <person name="Kronmiller B."/>
            <person name="Carlson J."/>
            <person name="Svirskas R."/>
            <person name="Patel S."/>
            <person name="Frise E."/>
            <person name="Wheeler D.A."/>
            <person name="Lewis S.E."/>
            <person name="Rubin G.M."/>
            <person name="Ashburner M."/>
            <person name="Celniker S.E."/>
        </authorList>
    </citation>
    <scope>NUCLEOTIDE SEQUENCE [LARGE SCALE GENOMIC DNA]</scope>
    <source>
        <strain evidence="4">Berkeley</strain>
    </source>
</reference>
<feature type="region of interest" description="Disordered" evidence="1">
    <location>
        <begin position="142"/>
        <end position="200"/>
    </location>
</feature>
<feature type="compositionally biased region" description="Polar residues" evidence="1">
    <location>
        <begin position="162"/>
        <end position="172"/>
    </location>
</feature>
<reference evidence="2 4" key="11">
    <citation type="journal article" date="2015" name="Genome Res.">
        <title>The Release 6 reference sequence of the Drosophila melanogaster genome.</title>
        <authorList>
            <person name="Hoskins R.A."/>
            <person name="Carlson J.W."/>
            <person name="Wan K.H."/>
            <person name="Park S."/>
            <person name="Mendez I."/>
            <person name="Galle S.E."/>
            <person name="Booth B.W."/>
            <person name="Pfeiffer B.D."/>
            <person name="George R.A."/>
            <person name="Svirskas R."/>
            <person name="Krzywinski M."/>
            <person name="Schein J."/>
            <person name="Accardo M.C."/>
            <person name="Damia E."/>
            <person name="Messina G."/>
            <person name="Mendez-Lago M."/>
            <person name="de Pablos B."/>
            <person name="Demakova O.V."/>
            <person name="Andreyeva E.N."/>
            <person name="Boldyreva L.V."/>
            <person name="Marra M."/>
            <person name="Carvalho A.B."/>
            <person name="Dimitri P."/>
            <person name="Villasante A."/>
            <person name="Zhimulev I.F."/>
            <person name="Rubin G.M."/>
            <person name="Karpen G.H."/>
            <person name="Celniker S.E."/>
        </authorList>
    </citation>
    <scope>NUCLEOTIDE SEQUENCE [LARGE SCALE GENOMIC DNA]</scope>
    <source>
        <strain evidence="4">Berkeley</strain>
    </source>
</reference>
<evidence type="ECO:0000313" key="4">
    <source>
        <dbReference type="Proteomes" id="UP000000803"/>
    </source>
</evidence>
<feature type="compositionally biased region" description="Low complexity" evidence="1">
    <location>
        <begin position="191"/>
        <end position="200"/>
    </location>
</feature>
<dbReference type="STRING" id="7227.FBpp0305088"/>
<feature type="compositionally biased region" description="Basic and acidic residues" evidence="1">
    <location>
        <begin position="54"/>
        <end position="64"/>
    </location>
</feature>
<dbReference type="InParanoid" id="M9PI93"/>
<feature type="compositionally biased region" description="Polar residues" evidence="1">
    <location>
        <begin position="142"/>
        <end position="151"/>
    </location>
</feature>
<dbReference type="EMBL" id="AE014296">
    <property type="protein sequence ID" value="AGB94706.1"/>
    <property type="molecule type" value="Genomic_DNA"/>
</dbReference>
<dbReference type="SMR" id="M9PI93"/>
<reference evidence="2 4" key="10">
    <citation type="journal article" date="2015" name="G3 (Bethesda)">
        <title>Gene Model Annotations for Drosophila melanogaster: The Rule-Benders.</title>
        <authorList>
            <consortium name="FlyBase Consortium"/>
            <person name="Crosby M.A."/>
            <person name="Gramates L.S."/>
            <person name="Dos Santos G."/>
            <person name="Matthews B.B."/>
            <person name="St Pierre S.E."/>
            <person name="Zhou P."/>
            <person name="Schroeder A.J."/>
            <person name="Falls K."/>
            <person name="Emmert D.B."/>
            <person name="Russo S.M."/>
            <person name="Gelbart W.M."/>
            <person name="null"/>
        </authorList>
    </citation>
    <scope>NUCLEOTIDE SEQUENCE [LARGE SCALE GENOMIC DNA]</scope>
    <source>
        <strain evidence="4">Berkeley</strain>
    </source>
</reference>
<feature type="compositionally biased region" description="Polar residues" evidence="1">
    <location>
        <begin position="307"/>
        <end position="319"/>
    </location>
</feature>
<dbReference type="AlphaFoldDB" id="M9PI93"/>
<evidence type="ECO:0000256" key="1">
    <source>
        <dbReference type="SAM" id="MobiDB-lite"/>
    </source>
</evidence>
<organism evidence="2 4">
    <name type="scientific">Drosophila melanogaster</name>
    <name type="common">Fruit fly</name>
    <dbReference type="NCBI Taxonomy" id="7227"/>
    <lineage>
        <taxon>Eukaryota</taxon>
        <taxon>Metazoa</taxon>
        <taxon>Ecdysozoa</taxon>
        <taxon>Arthropoda</taxon>
        <taxon>Hexapoda</taxon>
        <taxon>Insecta</taxon>
        <taxon>Pterygota</taxon>
        <taxon>Neoptera</taxon>
        <taxon>Endopterygota</taxon>
        <taxon>Diptera</taxon>
        <taxon>Brachycera</taxon>
        <taxon>Muscomorpha</taxon>
        <taxon>Ephydroidea</taxon>
        <taxon>Drosophilidae</taxon>
        <taxon>Drosophila</taxon>
        <taxon>Sophophora</taxon>
    </lineage>
</organism>
<dbReference type="BioGRID-ORCS" id="40013">
    <property type="hits" value="0 hits in 1 CRISPR screen"/>
</dbReference>
<evidence type="ECO:0000313" key="3">
    <source>
        <dbReference type="FlyBase" id="FBgn0036785"/>
    </source>
</evidence>
<sequence length="575" mass="62810">MNTSDKNDNDNDSLGDEQDQEVRQILDSIESFDDVCKTFKSKSVQELNAQKTSEVPKSDQEKVHTSSSKYNSTPQTEKLTSEADPDSEYTRFLKQMSVRYSEFRIASGQVVQQKGQTMDYRDYNYSEYPVCQPSCSWQSFNPMTQDSTSGQREMESSSSSSPGQMCQNQYGYGQSLPEAGSRSDETIVNDPSTTSSAPCESESPCCSKETCGCCCDIASSQQSGCSQWDQTYPGQQQHIFPVPMGVDPSTGFPIYCYSTPLNYQGNAMYSMPGMQMDESQRGGGGQNNRETGTKCQTSSESSEENCHSNGDSASFHQSPNNLDMEAFMQKYQKSVQQCYATAQQGIQQSFANAQSQPYFNNFAQGTQQFYNNGTEAGTRSMFAGCNQAIQIGMHEMLGSPNQDCQGMQQAFSSSFGAQQYCSNDGLGAQQIFSSLMGMPSPNWFASNTGFMSDSLQNHTVYSSDYKPFSNDGNHFNHFPNGGMDMGLATEPCNIYGPAGSPGLVEMGNGGQVYGMGGACDMNMSAYPLSQMSYSSPYSYDMPCSTLNYNPASGIPMATPQMQASHISSGNPVQQG</sequence>
<protein>
    <submittedName>
        <fullName evidence="2">Uncharacterized protein, isoform E</fullName>
    </submittedName>
</protein>
<feature type="region of interest" description="Disordered" evidence="1">
    <location>
        <begin position="273"/>
        <end position="319"/>
    </location>
</feature>
<name>M9PI93_DROME</name>
<proteinExistence type="predicted"/>
<reference evidence="2 4" key="9">
    <citation type="journal article" date="2015" name="G3 (Bethesda)">
        <title>Gene Model Annotations for Drosophila melanogaster: Impact of High-Throughput Data.</title>
        <authorList>
            <consortium name="FlyBase Consortium"/>
            <person name="Matthews B.B."/>
            <person name="Dos Santos G."/>
            <person name="Crosby M.A."/>
            <person name="Emmert D.B."/>
            <person name="St Pierre S.E."/>
            <person name="Gramates L.S."/>
            <person name="Zhou P."/>
            <person name="Schroeder A.J."/>
            <person name="Falls K."/>
            <person name="Strelets V."/>
            <person name="Russo S.M."/>
            <person name="Gelbart W.M."/>
            <person name="null"/>
        </authorList>
    </citation>
    <scope>NUCLEOTIDE SEQUENCE [LARGE SCALE GENOMIC DNA]</scope>
    <source>
        <strain evidence="4">Berkeley</strain>
    </source>
</reference>
<dbReference type="OrthoDB" id="7868730at2759"/>
<keyword evidence="4" id="KW-1185">Reference proteome</keyword>
<reference evidence="2 4" key="2">
    <citation type="journal article" date="2002" name="Genome Biol.">
        <title>Finishing a whole-genome shotgun: release 3 of the Drosophila melanogaster euchromatic genome sequence.</title>
        <authorList>
            <person name="Celniker S.E."/>
            <person name="Wheeler D.A."/>
            <person name="Kronmiller B."/>
            <person name="Carlson J.W."/>
            <person name="Halpern A."/>
            <person name="Patel S."/>
            <person name="Adams M."/>
            <person name="Champe M."/>
            <person name="Dugan S.P."/>
            <person name="Frise E."/>
            <person name="Hodgson A."/>
            <person name="George R.A."/>
            <person name="Hoskins R.A."/>
            <person name="Laverty T."/>
            <person name="Muzny D.M."/>
            <person name="Nelson C.R."/>
            <person name="Pacleb J.M."/>
            <person name="Park S."/>
            <person name="Pfeiffer B.D."/>
            <person name="Richards S."/>
            <person name="Sodergren E.J."/>
            <person name="Svirskas R."/>
            <person name="Tabor P.E."/>
            <person name="Wan K."/>
            <person name="Stapleton M."/>
            <person name="Sutton G.G."/>
            <person name="Venter C."/>
            <person name="Weinstock G."/>
            <person name="Scherer S.E."/>
            <person name="Myers E.W."/>
            <person name="Gibbs R.A."/>
            <person name="Rubin G.M."/>
        </authorList>
    </citation>
    <scope>NUCLEOTIDE SEQUENCE [LARGE SCALE GENOMIC DNA]</scope>
    <source>
        <strain evidence="4">Berkeley</strain>
    </source>
</reference>
<reference evidence="2 4" key="1">
    <citation type="journal article" date="2000" name="Science">
        <title>The genome sequence of Drosophila melanogaster.</title>
        <authorList>
            <person name="Adams M.D."/>
            <person name="Celniker S.E."/>
            <person name="Holt R.A."/>
            <person name="Evans C.A."/>
            <person name="Gocayne J.D."/>
            <person name="Amanatides P.G."/>
            <person name="Scherer S.E."/>
            <person name="Li P.W."/>
            <person name="Hoskins R.A."/>
            <person name="Galle R.F."/>
            <person name="George R.A."/>
            <person name="Lewis S.E."/>
            <person name="Richards S."/>
            <person name="Ashburner M."/>
            <person name="Henderson S.N."/>
            <person name="Sutton G.G."/>
            <person name="Wortman J.R."/>
            <person name="Yandell M.D."/>
            <person name="Zhang Q."/>
            <person name="Chen L.X."/>
            <person name="Brandon R.C."/>
            <person name="Rogers Y.H."/>
            <person name="Blazej R.G."/>
            <person name="Champe M."/>
            <person name="Pfeiffer B.D."/>
            <person name="Wan K.H."/>
            <person name="Doyle C."/>
            <person name="Baxter E.G."/>
            <person name="Helt G."/>
            <person name="Nelson C.R."/>
            <person name="Gabor G.L."/>
            <person name="Abril J.F."/>
            <person name="Agbayani A."/>
            <person name="An H.J."/>
            <person name="Andrews-Pfannkoch C."/>
            <person name="Baldwin D."/>
            <person name="Ballew R.M."/>
            <person name="Basu A."/>
            <person name="Baxendale J."/>
            <person name="Bayraktaroglu L."/>
            <person name="Beasley E.M."/>
            <person name="Beeson K.Y."/>
            <person name="Benos P.V."/>
            <person name="Berman B.P."/>
            <person name="Bhandari D."/>
            <person name="Bolshakov S."/>
            <person name="Borkova D."/>
            <person name="Botchan M.R."/>
            <person name="Bouck J."/>
            <person name="Brokstein P."/>
            <person name="Brottier P."/>
            <person name="Burtis K.C."/>
            <person name="Busam D.A."/>
            <person name="Butler H."/>
            <person name="Cadieu E."/>
            <person name="Center A."/>
            <person name="Chandra I."/>
            <person name="Cherry J.M."/>
            <person name="Cawley S."/>
            <person name="Dahlke C."/>
            <person name="Davenport L.B."/>
            <person name="Davies P."/>
            <person name="de Pablos B."/>
            <person name="Delcher A."/>
            <person name="Deng Z."/>
            <person name="Mays A.D."/>
            <person name="Dew I."/>
            <person name="Dietz S.M."/>
            <person name="Dodson K."/>
            <person name="Doup L.E."/>
            <person name="Downes M."/>
            <person name="Dugan-Rocha S."/>
            <person name="Dunkov B.C."/>
            <person name="Dunn P."/>
            <person name="Durbin K.J."/>
            <person name="Evangelista C.C."/>
            <person name="Ferraz C."/>
            <person name="Ferriera S."/>
            <person name="Fleischmann W."/>
            <person name="Fosler C."/>
            <person name="Gabrielian A.E."/>
            <person name="Garg N.S."/>
            <person name="Gelbart W.M."/>
            <person name="Glasser K."/>
            <person name="Glodek A."/>
            <person name="Gong F."/>
            <person name="Gorrell J.H."/>
            <person name="Gu Z."/>
            <person name="Guan P."/>
            <person name="Harris M."/>
            <person name="Harris N.L."/>
            <person name="Harvey D."/>
            <person name="Heiman T.J."/>
            <person name="Hernandez J.R."/>
            <person name="Houck J."/>
            <person name="Hostin D."/>
            <person name="Houston K.A."/>
            <person name="Howland T.J."/>
            <person name="Wei M.H."/>
            <person name="Ibegwam C."/>
            <person name="Jalali M."/>
            <person name="Kalush F."/>
            <person name="Karpen G.H."/>
            <person name="Ke Z."/>
            <person name="Kennison J.A."/>
            <person name="Ketchum K.A."/>
            <person name="Kimmel B.E."/>
            <person name="Kodira C.D."/>
            <person name="Kraft C."/>
            <person name="Kravitz S."/>
            <person name="Kulp D."/>
            <person name="Lai Z."/>
            <person name="Lasko P."/>
            <person name="Lei Y."/>
            <person name="Levitsky A.A."/>
            <person name="Li J."/>
            <person name="Li Z."/>
            <person name="Liang Y."/>
            <person name="Lin X."/>
            <person name="Liu X."/>
            <person name="Mattei B."/>
            <person name="McIntosh T.C."/>
            <person name="McLeod M.P."/>
            <person name="McPherson D."/>
            <person name="Merkulov G."/>
            <person name="Milshina N.V."/>
            <person name="Mobarry C."/>
            <person name="Morris J."/>
            <person name="Moshrefi A."/>
            <person name="Mount S.M."/>
            <person name="Moy M."/>
            <person name="Murphy B."/>
            <person name="Murphy L."/>
            <person name="Muzny D.M."/>
            <person name="Nelson D.L."/>
            <person name="Nelson D.R."/>
            <person name="Nelson K.A."/>
            <person name="Nixon K."/>
            <person name="Nusskern D.R."/>
            <person name="Pacleb J.M."/>
            <person name="Palazzolo M."/>
            <person name="Pittman G.S."/>
            <person name="Pan S."/>
            <person name="Pollard J."/>
            <person name="Puri V."/>
            <person name="Reese M.G."/>
            <person name="Reinert K."/>
            <person name="Remington K."/>
            <person name="Saunders R.D."/>
            <person name="Scheeler F."/>
            <person name="Shen H."/>
            <person name="Shue B.C."/>
            <person name="Siden-Kiamos I."/>
            <person name="Simpson M."/>
            <person name="Skupski M.P."/>
            <person name="Smith T."/>
            <person name="Spier E."/>
            <person name="Spradling A.C."/>
            <person name="Stapleton M."/>
            <person name="Strong R."/>
            <person name="Sun E."/>
            <person name="Svirskas R."/>
            <person name="Tector C."/>
            <person name="Turner R."/>
            <person name="Venter E."/>
            <person name="Wang A.H."/>
            <person name="Wang X."/>
            <person name="Wang Z.Y."/>
            <person name="Wassarman D.A."/>
            <person name="Weinstock G.M."/>
            <person name="Weissenbach J."/>
            <person name="Williams S.M."/>
            <person name="WoodageT"/>
            <person name="Worley K.C."/>
            <person name="Wu D."/>
            <person name="Yang S."/>
            <person name="Yao Q.A."/>
            <person name="Ye J."/>
            <person name="Yeh R.F."/>
            <person name="Zaveri J.S."/>
            <person name="Zhan M."/>
            <person name="Zhang G."/>
            <person name="Zhao Q."/>
            <person name="Zheng L."/>
            <person name="Zheng X.H."/>
            <person name="Zhong F.N."/>
            <person name="Zhong W."/>
            <person name="Zhou X."/>
            <person name="Zhu S."/>
            <person name="Zhu X."/>
            <person name="Smith H.O."/>
            <person name="Gibbs R.A."/>
            <person name="Myers E.W."/>
            <person name="Rubin G.M."/>
            <person name="Venter J.C."/>
        </authorList>
    </citation>
    <scope>NUCLEOTIDE SEQUENCE [LARGE SCALE GENOMIC DNA]</scope>
    <source>
        <strain evidence="4">Berkeley</strain>
    </source>
</reference>
<reference evidence="2 4" key="8">
    <citation type="journal article" date="2007" name="Science">
        <title>Sequence finishing and mapping of Drosophila melanogaster heterochromatin.</title>
        <authorList>
            <person name="Hoskins R.A."/>
            <person name="Carlson J.W."/>
            <person name="Kennedy C."/>
            <person name="Acevedo D."/>
            <person name="Evans-Holm M."/>
            <person name="Frise E."/>
            <person name="Wan K.H."/>
            <person name="Park S."/>
            <person name="Mendez-Lago M."/>
            <person name="Rossi F."/>
            <person name="Villasante A."/>
            <person name="Dimitri P."/>
            <person name="Karpen G.H."/>
            <person name="Celniker S.E."/>
        </authorList>
    </citation>
    <scope>NUCLEOTIDE SEQUENCE [LARGE SCALE GENOMIC DNA]</scope>
    <source>
        <strain evidence="4">Berkeley</strain>
    </source>
</reference>
<dbReference type="FlyBase" id="FBgn0036785">
    <property type="gene designation" value="CG13700"/>
</dbReference>
<dbReference type="PaxDb" id="7227-FBpp0305088"/>
<reference evidence="2 4" key="3">
    <citation type="journal article" date="2002" name="Genome Biol.">
        <title>Annotation of the Drosophila melanogaster euchromatic genome: a systematic review.</title>
        <authorList>
            <person name="Misra S."/>
            <person name="Crosby M.A."/>
            <person name="Mungall C.J."/>
            <person name="Matthews B.B."/>
            <person name="Campbell K.S."/>
            <person name="Hradecky P."/>
            <person name="Huang Y."/>
            <person name="Kaminker J.S."/>
            <person name="Millburn G.H."/>
            <person name="Prochnik S.E."/>
            <person name="Smith C.D."/>
            <person name="Tupy J.L."/>
            <person name="Whitfied E.J."/>
            <person name="Bayraktaroglu L."/>
            <person name="Berman B.P."/>
            <person name="Bettencourt B.R."/>
            <person name="Celniker S.E."/>
            <person name="de Grey A.D."/>
            <person name="Drysdale R.A."/>
            <person name="Harris N.L."/>
            <person name="Richter J."/>
            <person name="Russo S."/>
            <person name="Schroeder A.J."/>
            <person name="Shu S.Q."/>
            <person name="Stapleton M."/>
            <person name="Yamada C."/>
            <person name="Ashburner M."/>
            <person name="Gelbart W.M."/>
            <person name="Rubin G.M."/>
            <person name="Lewis S.E."/>
        </authorList>
    </citation>
    <scope>GENOME REANNOTATION</scope>
    <source>
        <strain evidence="4">Berkeley</strain>
    </source>
</reference>
<evidence type="ECO:0000313" key="2">
    <source>
        <dbReference type="EMBL" id="AGB94706.1"/>
    </source>
</evidence>
<feature type="region of interest" description="Disordered" evidence="1">
    <location>
        <begin position="47"/>
        <end position="86"/>
    </location>
</feature>
<reference evidence="2 4" key="5">
    <citation type="journal article" date="2002" name="Genome Biol.">
        <title>Heterochromatic sequences in a Drosophila whole-genome shotgun assembly.</title>
        <authorList>
            <person name="Hoskins R.A."/>
            <person name="Smith C.D."/>
            <person name="Carlson J.W."/>
            <person name="Carvalho A.B."/>
            <person name="Halpern A."/>
            <person name="Kaminker J.S."/>
            <person name="Kennedy C."/>
            <person name="Mungall C.J."/>
            <person name="Sullivan B.A."/>
            <person name="Sutton G.G."/>
            <person name="Yasuhara J.C."/>
            <person name="Wakimoto B.T."/>
            <person name="Myers E.W."/>
            <person name="Celniker S.E."/>
            <person name="Rubin G.M."/>
            <person name="Karpen G.H."/>
        </authorList>
    </citation>
    <scope>NUCLEOTIDE SEQUENCE [LARGE SCALE GENOMIC DNA]</scope>
    <source>
        <strain evidence="4">Berkeley</strain>
    </source>
</reference>
<dbReference type="ExpressionAtlas" id="M9PI93">
    <property type="expression patterns" value="baseline and differential"/>
</dbReference>
<feature type="region of interest" description="Disordered" evidence="1">
    <location>
        <begin position="1"/>
        <end position="26"/>
    </location>
</feature>
<reference evidence="2 4" key="7">
    <citation type="journal article" date="2007" name="Science">
        <title>The Release 5.1 annotation of Drosophila melanogaster heterochromatin.</title>
        <authorList>
            <person name="Smith C.D."/>
            <person name="Shu S."/>
            <person name="Mungall C.J."/>
            <person name="Karpen G.H."/>
        </authorList>
    </citation>
    <scope>NUCLEOTIDE SEQUENCE [LARGE SCALE GENOMIC DNA]</scope>
    <source>
        <strain evidence="4">Berkeley</strain>
    </source>
</reference>
<dbReference type="RefSeq" id="NP_001262013.1">
    <property type="nucleotide sequence ID" value="NM_001275084.1"/>
</dbReference>
<dbReference type="Bgee" id="FBgn0036785">
    <property type="expression patterns" value="Expressed in mid-late elongation-stage spermatid (Drosophila) in testis and 21 other cell types or tissues"/>
</dbReference>
<dbReference type="AGR" id="FB:FBgn0036785"/>
<dbReference type="VEuPathDB" id="VectorBase:FBgn0036785"/>
<dbReference type="Proteomes" id="UP000000803">
    <property type="component" value="Chromosome 3L"/>
</dbReference>